<dbReference type="SUPFAM" id="SSF103642">
    <property type="entry name" value="Sec-C motif"/>
    <property type="match status" value="1"/>
</dbReference>
<accession>A0A1N6RGT1</accession>
<protein>
    <submittedName>
        <fullName evidence="1">SEC-C motif-containing protein</fullName>
    </submittedName>
</protein>
<dbReference type="Pfam" id="PF02810">
    <property type="entry name" value="SEC-C"/>
    <property type="match status" value="1"/>
</dbReference>
<dbReference type="AlphaFoldDB" id="A0A1N6RGT1"/>
<dbReference type="InterPro" id="IPR004027">
    <property type="entry name" value="SEC_C_motif"/>
</dbReference>
<organism evidence="1 2">
    <name type="scientific">Alkalispirochaeta americana</name>
    <dbReference type="NCBI Taxonomy" id="159291"/>
    <lineage>
        <taxon>Bacteria</taxon>
        <taxon>Pseudomonadati</taxon>
        <taxon>Spirochaetota</taxon>
        <taxon>Spirochaetia</taxon>
        <taxon>Spirochaetales</taxon>
        <taxon>Spirochaetaceae</taxon>
        <taxon>Alkalispirochaeta</taxon>
    </lineage>
</organism>
<dbReference type="Gene3D" id="3.10.450.50">
    <property type="match status" value="1"/>
</dbReference>
<proteinExistence type="predicted"/>
<evidence type="ECO:0000313" key="1">
    <source>
        <dbReference type="EMBL" id="SIQ27989.1"/>
    </source>
</evidence>
<dbReference type="Proteomes" id="UP000186400">
    <property type="component" value="Unassembled WGS sequence"/>
</dbReference>
<dbReference type="STRING" id="159291.SAMN05920897_106105"/>
<name>A0A1N6RGT1_9SPIO</name>
<keyword evidence="2" id="KW-1185">Reference proteome</keyword>
<reference evidence="1 2" key="1">
    <citation type="submission" date="2017-01" db="EMBL/GenBank/DDBJ databases">
        <authorList>
            <person name="Mah S.A."/>
            <person name="Swanson W.J."/>
            <person name="Moy G.W."/>
            <person name="Vacquier V.D."/>
        </authorList>
    </citation>
    <scope>NUCLEOTIDE SEQUENCE [LARGE SCALE GENOMIC DNA]</scope>
    <source>
        <strain evidence="1 2">ASpG1</strain>
    </source>
</reference>
<gene>
    <name evidence="1" type="ORF">SAMN05920897_106105</name>
</gene>
<evidence type="ECO:0000313" key="2">
    <source>
        <dbReference type="Proteomes" id="UP000186400"/>
    </source>
</evidence>
<sequence>MPGRNAPCPCGSGKKYKHCCLRTDEARSRTTEQAGLLSPHELQGSLEDYRRFCETLPPDAEVPSFMEYRGRANPASDVLGQLKQAAAGQDFGSIQELQTFCAQHMERANDQPCPDFEGLSPAQMQKILDAHENTGRKEKTPLLYYNSALTPDRAESSPLVQVIRWLLRYHAEHGGKIRLTDRQNYPRDLCRVYLSRFPQSRLAGSSAPKEASLPKLVMAHDVVVSLGWTREEPRRSELTTEGVQMLADDAGPTVFIKTLEFFIFHSSWVANLDVSREDKEHLAIIQRSAVFSLYLLSRYPEGRLDDLTDRFVRAFPAFLGPAQGDASEIRWLRHVYRDLLLQRFCVPLGLVKITADGNYGTTPLFQHGLVFSTEGLR</sequence>
<dbReference type="EMBL" id="FTMS01000006">
    <property type="protein sequence ID" value="SIQ27989.1"/>
    <property type="molecule type" value="Genomic_DNA"/>
</dbReference>
<dbReference type="RefSeq" id="WP_094336467.1">
    <property type="nucleotide sequence ID" value="NZ_FTMS01000006.1"/>
</dbReference>